<comment type="caution">
    <text evidence="2">The sequence shown here is derived from an EMBL/GenBank/DDBJ whole genome shotgun (WGS) entry which is preliminary data.</text>
</comment>
<organism evidence="2 3">
    <name type="scientific">Streptomyces noboritoensis</name>
    <dbReference type="NCBI Taxonomy" id="67337"/>
    <lineage>
        <taxon>Bacteria</taxon>
        <taxon>Bacillati</taxon>
        <taxon>Actinomycetota</taxon>
        <taxon>Actinomycetes</taxon>
        <taxon>Kitasatosporales</taxon>
        <taxon>Streptomycetaceae</taxon>
        <taxon>Streptomyces</taxon>
    </lineage>
</organism>
<dbReference type="Proteomes" id="UP001589887">
    <property type="component" value="Unassembled WGS sequence"/>
</dbReference>
<feature type="region of interest" description="Disordered" evidence="1">
    <location>
        <begin position="1"/>
        <end position="46"/>
    </location>
</feature>
<keyword evidence="3" id="KW-1185">Reference proteome</keyword>
<gene>
    <name evidence="2" type="ORF">ACFH04_07980</name>
</gene>
<feature type="compositionally biased region" description="Polar residues" evidence="1">
    <location>
        <begin position="20"/>
        <end position="29"/>
    </location>
</feature>
<protein>
    <submittedName>
        <fullName evidence="2">Uncharacterized protein</fullName>
    </submittedName>
</protein>
<dbReference type="EMBL" id="JBHMQV010000008">
    <property type="protein sequence ID" value="MFC0843664.1"/>
    <property type="molecule type" value="Genomic_DNA"/>
</dbReference>
<dbReference type="RefSeq" id="WP_394317372.1">
    <property type="nucleotide sequence ID" value="NZ_JBHMQV010000008.1"/>
</dbReference>
<reference evidence="2 3" key="1">
    <citation type="submission" date="2024-09" db="EMBL/GenBank/DDBJ databases">
        <authorList>
            <person name="Sun Q."/>
            <person name="Mori K."/>
        </authorList>
    </citation>
    <scope>NUCLEOTIDE SEQUENCE [LARGE SCALE GENOMIC DNA]</scope>
    <source>
        <strain evidence="2 3">JCM 4557</strain>
    </source>
</reference>
<accession>A0ABV6TET9</accession>
<name>A0ABV6TET9_9ACTN</name>
<evidence type="ECO:0000313" key="2">
    <source>
        <dbReference type="EMBL" id="MFC0843664.1"/>
    </source>
</evidence>
<sequence>MKRETKKPPARRRAKVLFSGLNSDQSSQVPAREGMSRTSARCLVEY</sequence>
<proteinExistence type="predicted"/>
<evidence type="ECO:0000256" key="1">
    <source>
        <dbReference type="SAM" id="MobiDB-lite"/>
    </source>
</evidence>
<evidence type="ECO:0000313" key="3">
    <source>
        <dbReference type="Proteomes" id="UP001589887"/>
    </source>
</evidence>